<dbReference type="CDD" id="cd03469">
    <property type="entry name" value="Rieske_RO_Alpha_N"/>
    <property type="match status" value="1"/>
</dbReference>
<keyword evidence="5" id="KW-0408">Iron</keyword>
<keyword evidence="9" id="KW-1185">Reference proteome</keyword>
<gene>
    <name evidence="8" type="ORF">GCM10011505_01110</name>
</gene>
<evidence type="ECO:0000259" key="7">
    <source>
        <dbReference type="PROSITE" id="PS51296"/>
    </source>
</evidence>
<dbReference type="InterPro" id="IPR015879">
    <property type="entry name" value="Ring_hydroxy_dOase_asu_C_dom"/>
</dbReference>
<sequence>MVGSGHRGAQCPNKHMCEDAMDHATQVHLIERVFDMIDRRTTEMDPTEYRNPVSRYTDPERYKREVEVIFRRNPIIVAHGSELPKPGDYKTLDVTGIPILLVRTQDGHVNAFLNVCRHRGTKLVWEECGSHKRSFVCPYHAWTYGTDGKLVGVPAAEGFPNMKREEMGLKQLHCTERFGFVFVQADPTAPKVDVDAWLGPMAHELEHIGTADYVVWRPAQLEKKTNWKLALDTFLENYHTRRTHTKTIWPVFMDNTAGFDRLSPHARVVLPKRSIPEIRDQDRSTWNLRDHSTVLYTIFPNLMLAVLPDHCAIFQAWPDGIDNCKLPAYTLVPPKYLNSKTAEDIWSKSMHVVFDVTEEDSDRSEAIQAGLNSGANDHLVFGRYEQALAWFHQEVEAMLNGDADWVRYAEAAE</sequence>
<evidence type="ECO:0000256" key="6">
    <source>
        <dbReference type="ARBA" id="ARBA00023014"/>
    </source>
</evidence>
<keyword evidence="2" id="KW-0001">2Fe-2S</keyword>
<dbReference type="Gene3D" id="3.90.380.10">
    <property type="entry name" value="Naphthalene 1,2-dioxygenase Alpha Subunit, Chain A, domain 1"/>
    <property type="match status" value="1"/>
</dbReference>
<evidence type="ECO:0000256" key="5">
    <source>
        <dbReference type="ARBA" id="ARBA00023004"/>
    </source>
</evidence>
<dbReference type="SUPFAM" id="SSF55961">
    <property type="entry name" value="Bet v1-like"/>
    <property type="match status" value="1"/>
</dbReference>
<dbReference type="PANTHER" id="PTHR43756">
    <property type="entry name" value="CHOLINE MONOOXYGENASE, CHLOROPLASTIC"/>
    <property type="match status" value="1"/>
</dbReference>
<keyword evidence="4" id="KW-0560">Oxidoreductase</keyword>
<reference evidence="9" key="1">
    <citation type="journal article" date="2019" name="Int. J. Syst. Evol. Microbiol.">
        <title>The Global Catalogue of Microorganisms (GCM) 10K type strain sequencing project: providing services to taxonomists for standard genome sequencing and annotation.</title>
        <authorList>
            <consortium name="The Broad Institute Genomics Platform"/>
            <consortium name="The Broad Institute Genome Sequencing Center for Infectious Disease"/>
            <person name="Wu L."/>
            <person name="Ma J."/>
        </authorList>
    </citation>
    <scope>NUCLEOTIDE SEQUENCE [LARGE SCALE GENOMIC DNA]</scope>
    <source>
        <strain evidence="9">CGMCC 1.10188</strain>
    </source>
</reference>
<dbReference type="InterPro" id="IPR036922">
    <property type="entry name" value="Rieske_2Fe-2S_sf"/>
</dbReference>
<keyword evidence="3" id="KW-0479">Metal-binding</keyword>
<evidence type="ECO:0000313" key="8">
    <source>
        <dbReference type="EMBL" id="GGB23667.1"/>
    </source>
</evidence>
<dbReference type="PROSITE" id="PS51296">
    <property type="entry name" value="RIESKE"/>
    <property type="match status" value="1"/>
</dbReference>
<evidence type="ECO:0000313" key="9">
    <source>
        <dbReference type="Proteomes" id="UP000603352"/>
    </source>
</evidence>
<dbReference type="Pfam" id="PF00355">
    <property type="entry name" value="Rieske"/>
    <property type="match status" value="1"/>
</dbReference>
<comment type="caution">
    <text evidence="8">The sequence shown here is derived from an EMBL/GenBank/DDBJ whole genome shotgun (WGS) entry which is preliminary data.</text>
</comment>
<dbReference type="SUPFAM" id="SSF50022">
    <property type="entry name" value="ISP domain"/>
    <property type="match status" value="1"/>
</dbReference>
<dbReference type="Proteomes" id="UP000603352">
    <property type="component" value="Unassembled WGS sequence"/>
</dbReference>
<accession>A0ABQ1I8P6</accession>
<organism evidence="8 9">
    <name type="scientific">Tistrella bauzanensis</name>
    <dbReference type="NCBI Taxonomy" id="657419"/>
    <lineage>
        <taxon>Bacteria</taxon>
        <taxon>Pseudomonadati</taxon>
        <taxon>Pseudomonadota</taxon>
        <taxon>Alphaproteobacteria</taxon>
        <taxon>Geminicoccales</taxon>
        <taxon>Geminicoccaceae</taxon>
        <taxon>Tistrella</taxon>
    </lineage>
</organism>
<dbReference type="Pfam" id="PF00848">
    <property type="entry name" value="Ring_hydroxyl_A"/>
    <property type="match status" value="1"/>
</dbReference>
<name>A0ABQ1I8P6_9PROT</name>
<dbReference type="InterPro" id="IPR017941">
    <property type="entry name" value="Rieske_2Fe-2S"/>
</dbReference>
<evidence type="ECO:0000256" key="2">
    <source>
        <dbReference type="ARBA" id="ARBA00022714"/>
    </source>
</evidence>
<keyword evidence="6" id="KW-0411">Iron-sulfur</keyword>
<evidence type="ECO:0000256" key="3">
    <source>
        <dbReference type="ARBA" id="ARBA00022723"/>
    </source>
</evidence>
<dbReference type="InterPro" id="IPR001663">
    <property type="entry name" value="Rng_hydr_dOase-A"/>
</dbReference>
<feature type="domain" description="Rieske" evidence="7">
    <location>
        <begin position="75"/>
        <end position="183"/>
    </location>
</feature>
<proteinExistence type="predicted"/>
<evidence type="ECO:0000256" key="1">
    <source>
        <dbReference type="ARBA" id="ARBA00001962"/>
    </source>
</evidence>
<comment type="cofactor">
    <cofactor evidence="1">
        <name>Fe cation</name>
        <dbReference type="ChEBI" id="CHEBI:24875"/>
    </cofactor>
</comment>
<dbReference type="PANTHER" id="PTHR43756:SF5">
    <property type="entry name" value="CHOLINE MONOOXYGENASE, CHLOROPLASTIC"/>
    <property type="match status" value="1"/>
</dbReference>
<protein>
    <submittedName>
        <fullName evidence="8">(2Fe-2S) ferredoxin</fullName>
    </submittedName>
</protein>
<dbReference type="PRINTS" id="PR00090">
    <property type="entry name" value="RNGDIOXGNASE"/>
</dbReference>
<evidence type="ECO:0000256" key="4">
    <source>
        <dbReference type="ARBA" id="ARBA00023002"/>
    </source>
</evidence>
<dbReference type="Gene3D" id="2.102.10.10">
    <property type="entry name" value="Rieske [2Fe-2S] iron-sulphur domain"/>
    <property type="match status" value="1"/>
</dbReference>
<dbReference type="EMBL" id="BMDZ01000001">
    <property type="protein sequence ID" value="GGB23667.1"/>
    <property type="molecule type" value="Genomic_DNA"/>
</dbReference>